<keyword evidence="3" id="KW-1185">Reference proteome</keyword>
<gene>
    <name evidence="2" type="ORF">SAMN04515671_3532</name>
</gene>
<reference evidence="2 3" key="1">
    <citation type="submission" date="2016-10" db="EMBL/GenBank/DDBJ databases">
        <authorList>
            <person name="de Groot N.N."/>
        </authorList>
    </citation>
    <scope>NUCLEOTIDE SEQUENCE [LARGE SCALE GENOMIC DNA]</scope>
    <source>
        <strain evidence="3">P4-7,KCTC 19426,CECT 7604</strain>
    </source>
</reference>
<sequence>MANPTWDLIHAERRQLVNDLRTLTPEQWRTTSLCPDWTIHQMLGHIVALTKQTPPKFFTKLAVSGFRFDKMVAADVAKQSAGTPADTLAELTRHITDTTAPPGPVDSWVGEMVVHGADIRRPLGLTYVPPVATTRQVADFYKNSNLLIGSKRRINGVQLIATDTDWTHGIGPKVQGPILSLVQAMTGRSVAIADLTGEGVTLLSARMAPHTSD</sequence>
<dbReference type="GO" id="GO:0046872">
    <property type="term" value="F:metal ion binding"/>
    <property type="evidence" value="ECO:0007669"/>
    <property type="project" value="InterPro"/>
</dbReference>
<dbReference type="Gene3D" id="1.20.120.450">
    <property type="entry name" value="dinb family like domain"/>
    <property type="match status" value="1"/>
</dbReference>
<evidence type="ECO:0000313" key="2">
    <source>
        <dbReference type="EMBL" id="SDP27982.1"/>
    </source>
</evidence>
<evidence type="ECO:0000259" key="1">
    <source>
        <dbReference type="Pfam" id="PF11716"/>
    </source>
</evidence>
<dbReference type="Proteomes" id="UP000198741">
    <property type="component" value="Chromosome I"/>
</dbReference>
<dbReference type="STRING" id="1090615.SAMN04515671_3532"/>
<dbReference type="InterPro" id="IPR024344">
    <property type="entry name" value="MDMPI_metal-binding"/>
</dbReference>
<dbReference type="InterPro" id="IPR017517">
    <property type="entry name" value="Maleyloyr_isom"/>
</dbReference>
<proteinExistence type="predicted"/>
<dbReference type="RefSeq" id="WP_269457454.1">
    <property type="nucleotide sequence ID" value="NZ_LT629710.1"/>
</dbReference>
<dbReference type="EMBL" id="LT629710">
    <property type="protein sequence ID" value="SDP27982.1"/>
    <property type="molecule type" value="Genomic_DNA"/>
</dbReference>
<dbReference type="SUPFAM" id="SSF109854">
    <property type="entry name" value="DinB/YfiT-like putative metalloenzymes"/>
    <property type="match status" value="1"/>
</dbReference>
<dbReference type="Pfam" id="PF11716">
    <property type="entry name" value="MDMPI_N"/>
    <property type="match status" value="1"/>
</dbReference>
<accession>A0A1H0REE1</accession>
<dbReference type="InterPro" id="IPR034660">
    <property type="entry name" value="DinB/YfiT-like"/>
</dbReference>
<dbReference type="AlphaFoldDB" id="A0A1H0REE1"/>
<feature type="domain" description="Mycothiol-dependent maleylpyruvate isomerase metal-binding" evidence="1">
    <location>
        <begin position="10"/>
        <end position="100"/>
    </location>
</feature>
<evidence type="ECO:0000313" key="3">
    <source>
        <dbReference type="Proteomes" id="UP000198741"/>
    </source>
</evidence>
<name>A0A1H0REE1_9ACTN</name>
<organism evidence="2 3">
    <name type="scientific">Nakamurella panacisegetis</name>
    <dbReference type="NCBI Taxonomy" id="1090615"/>
    <lineage>
        <taxon>Bacteria</taxon>
        <taxon>Bacillati</taxon>
        <taxon>Actinomycetota</taxon>
        <taxon>Actinomycetes</taxon>
        <taxon>Nakamurellales</taxon>
        <taxon>Nakamurellaceae</taxon>
        <taxon>Nakamurella</taxon>
    </lineage>
</organism>
<protein>
    <submittedName>
        <fullName evidence="2">TIGR03083 family protein</fullName>
    </submittedName>
</protein>
<dbReference type="NCBIfam" id="TIGR03083">
    <property type="entry name" value="maleylpyruvate isomerase family mycothiol-dependent enzyme"/>
    <property type="match status" value="1"/>
</dbReference>